<proteinExistence type="predicted"/>
<keyword evidence="1" id="KW-0472">Membrane</keyword>
<dbReference type="RefSeq" id="WP_187464852.1">
    <property type="nucleotide sequence ID" value="NZ_JACSIT010000037.1"/>
</dbReference>
<dbReference type="AlphaFoldDB" id="A0A923T7C4"/>
<reference evidence="2" key="1">
    <citation type="submission" date="2020-08" db="EMBL/GenBank/DDBJ databases">
        <title>Lewinella bacteria from marine environments.</title>
        <authorList>
            <person name="Zhong Y."/>
        </authorList>
    </citation>
    <scope>NUCLEOTIDE SEQUENCE</scope>
    <source>
        <strain evidence="2">KCTC 42187</strain>
    </source>
</reference>
<organism evidence="2 3">
    <name type="scientific">Neolewinella lacunae</name>
    <dbReference type="NCBI Taxonomy" id="1517758"/>
    <lineage>
        <taxon>Bacteria</taxon>
        <taxon>Pseudomonadati</taxon>
        <taxon>Bacteroidota</taxon>
        <taxon>Saprospiria</taxon>
        <taxon>Saprospirales</taxon>
        <taxon>Lewinellaceae</taxon>
        <taxon>Neolewinella</taxon>
    </lineage>
</organism>
<gene>
    <name evidence="2" type="ORF">H9S92_00930</name>
</gene>
<evidence type="ECO:0000313" key="2">
    <source>
        <dbReference type="EMBL" id="MBC6992713.1"/>
    </source>
</evidence>
<protein>
    <recommendedName>
        <fullName evidence="4">Hint domain-containing protein</fullName>
    </recommendedName>
</protein>
<sequence>MKTLVLSLIFLFFQVSLFSRESRFPFGEAVAIELCYEISRSESGFGSTLYSQALFDEACAVKSMVMAHSNADFDVVGHDYYYLLVKATPNYNFEQAFRDALRAEYQSRSSFIVIGKDILPTGKVAHRVELKLPDVAPYTSVSALEEAVMASMIEKRIKEVADLNNAELWANAAAEIAGLRLLADLLNQIHAGTLNLAGDFNQAGFTAEPINDEGLFVRGIGPAYIGSVGSGSATTVNVHDFVNLEVGIGNDGTLFRHLMGAGFGSSVAAIEELGPLSATLIITDPLSNNAELDLAATAFNNSSEKMVIWFHHTPDTLYTKKLFNFTQDEADIIIGHFYLQRMQLLNPDFGNGTEPPAAAFSGGNAEESMSLPDECALDYEQSCGLSWTFGKDCVLHEINDAFDGDPNKSSLLQITDGMNRLKLGIVVGIFDGLLGTIQYIYDATTSVVEWVIASVQYVQALWDIYLAEGWKATEAKVIQDLNGYIDKVVQAYNDIQTILEQLDWNKINALFKEMLVTIETWFGGLANGCTMQGYDIGVLMFEVILGFFSGGTSVAGKLAAKYTGKAMVKIMQFLDEIHIPGSKRFDDLFYDSIHEVENSIVNIGEKHKLAKCKILGKGCFVKDTPVWMAGSTNGYAFGSKAKALALAAALPVLPMPIQEVPLLGYALAHETVNAGPKQLVSTEDALYLDLSVQDPYTSDQQRDRDKYEVNDTDWNEVVFEEIKGSSTARLALHNDWMTQKGYETGAVVQMHLPEQGITGPFRITSIKHLLPQKKPMDEDPTDEYGYRPVTAIFTHVSDQVFRLTFEDGETLGVTARHPIYSATAGTWRLAGDLREGERVLTKSGVARVVKSERKRVPRRCITWRCRSGIISWWGAWGLWCIIIMGSFKT</sequence>
<dbReference type="Proteomes" id="UP000650081">
    <property type="component" value="Unassembled WGS sequence"/>
</dbReference>
<feature type="transmembrane region" description="Helical" evidence="1">
    <location>
        <begin position="869"/>
        <end position="887"/>
    </location>
</feature>
<dbReference type="SUPFAM" id="SSF51294">
    <property type="entry name" value="Hedgehog/intein (Hint) domain"/>
    <property type="match status" value="1"/>
</dbReference>
<dbReference type="Gene3D" id="2.170.16.10">
    <property type="entry name" value="Hedgehog/Intein (Hint) domain"/>
    <property type="match status" value="1"/>
</dbReference>
<accession>A0A923T7C4</accession>
<dbReference type="EMBL" id="JACSIT010000037">
    <property type="protein sequence ID" value="MBC6992713.1"/>
    <property type="molecule type" value="Genomic_DNA"/>
</dbReference>
<dbReference type="CDD" id="cd00081">
    <property type="entry name" value="Hint"/>
    <property type="match status" value="1"/>
</dbReference>
<evidence type="ECO:0000256" key="1">
    <source>
        <dbReference type="SAM" id="Phobius"/>
    </source>
</evidence>
<comment type="caution">
    <text evidence="2">The sequence shown here is derived from an EMBL/GenBank/DDBJ whole genome shotgun (WGS) entry which is preliminary data.</text>
</comment>
<dbReference type="InterPro" id="IPR036844">
    <property type="entry name" value="Hint_dom_sf"/>
</dbReference>
<keyword evidence="1" id="KW-0812">Transmembrane</keyword>
<keyword evidence="1" id="KW-1133">Transmembrane helix</keyword>
<keyword evidence="3" id="KW-1185">Reference proteome</keyword>
<evidence type="ECO:0000313" key="3">
    <source>
        <dbReference type="Proteomes" id="UP000650081"/>
    </source>
</evidence>
<name>A0A923T7C4_9BACT</name>
<evidence type="ECO:0008006" key="4">
    <source>
        <dbReference type="Google" id="ProtNLM"/>
    </source>
</evidence>